<dbReference type="Proteomes" id="UP001328107">
    <property type="component" value="Unassembled WGS sequence"/>
</dbReference>
<dbReference type="AlphaFoldDB" id="A0AAN5CTA2"/>
<reference evidence="3" key="1">
    <citation type="submission" date="2022-10" db="EMBL/GenBank/DDBJ databases">
        <title>Genome assembly of Pristionchus species.</title>
        <authorList>
            <person name="Yoshida K."/>
            <person name="Sommer R.J."/>
        </authorList>
    </citation>
    <scope>NUCLEOTIDE SEQUENCE [LARGE SCALE GENOMIC DNA]</scope>
    <source>
        <strain evidence="3">RS5460</strain>
    </source>
</reference>
<comment type="caution">
    <text evidence="2">The sequence shown here is derived from an EMBL/GenBank/DDBJ whole genome shotgun (WGS) entry which is preliminary data.</text>
</comment>
<evidence type="ECO:0000313" key="3">
    <source>
        <dbReference type="Proteomes" id="UP001328107"/>
    </source>
</evidence>
<dbReference type="EMBL" id="BTRK01000004">
    <property type="protein sequence ID" value="GMR50192.1"/>
    <property type="molecule type" value="Genomic_DNA"/>
</dbReference>
<gene>
    <name evidence="2" type="ORF">PMAYCL1PPCAC_20387</name>
</gene>
<keyword evidence="3" id="KW-1185">Reference proteome</keyword>
<proteinExistence type="predicted"/>
<name>A0AAN5CTA2_9BILA</name>
<organism evidence="2 3">
    <name type="scientific">Pristionchus mayeri</name>
    <dbReference type="NCBI Taxonomy" id="1317129"/>
    <lineage>
        <taxon>Eukaryota</taxon>
        <taxon>Metazoa</taxon>
        <taxon>Ecdysozoa</taxon>
        <taxon>Nematoda</taxon>
        <taxon>Chromadorea</taxon>
        <taxon>Rhabditida</taxon>
        <taxon>Rhabditina</taxon>
        <taxon>Diplogasteromorpha</taxon>
        <taxon>Diplogasteroidea</taxon>
        <taxon>Neodiplogasteridae</taxon>
        <taxon>Pristionchus</taxon>
    </lineage>
</organism>
<protein>
    <submittedName>
        <fullName evidence="2">Uncharacterized protein</fullName>
    </submittedName>
</protein>
<evidence type="ECO:0000313" key="2">
    <source>
        <dbReference type="EMBL" id="GMR50192.1"/>
    </source>
</evidence>
<accession>A0AAN5CTA2</accession>
<sequence>PMDISNSPLLEAPPPPPLIEYSESDERGTGEEDNTVDASLSFLPPPAKKLTVEVKKEKENIPSSLHSLPSRIPSLPSPLSFLPSTPRVEKASVFQKLMQRYDKIKRERKMSLHESIENEDSK</sequence>
<evidence type="ECO:0000256" key="1">
    <source>
        <dbReference type="SAM" id="MobiDB-lite"/>
    </source>
</evidence>
<feature type="non-terminal residue" evidence="2">
    <location>
        <position position="1"/>
    </location>
</feature>
<feature type="region of interest" description="Disordered" evidence="1">
    <location>
        <begin position="59"/>
        <end position="78"/>
    </location>
</feature>
<feature type="compositionally biased region" description="Low complexity" evidence="1">
    <location>
        <begin position="62"/>
        <end position="78"/>
    </location>
</feature>
<feature type="region of interest" description="Disordered" evidence="1">
    <location>
        <begin position="1"/>
        <end position="43"/>
    </location>
</feature>